<keyword evidence="7 9" id="KW-0807">Transducer</keyword>
<dbReference type="InterPro" id="IPR033479">
    <property type="entry name" value="dCache_1"/>
</dbReference>
<dbReference type="CDD" id="cd18774">
    <property type="entry name" value="PDC2_HK_sensor"/>
    <property type="match status" value="1"/>
</dbReference>
<dbReference type="SUPFAM" id="SSF103190">
    <property type="entry name" value="Sensory domain-like"/>
    <property type="match status" value="1"/>
</dbReference>
<dbReference type="GO" id="GO:0004888">
    <property type="term" value="F:transmembrane signaling receptor activity"/>
    <property type="evidence" value="ECO:0007669"/>
    <property type="project" value="InterPro"/>
</dbReference>
<dbReference type="eggNOG" id="COG0840">
    <property type="taxonomic scope" value="Bacteria"/>
</dbReference>
<dbReference type="InterPro" id="IPR004089">
    <property type="entry name" value="MCPsignal_dom"/>
</dbReference>
<dbReference type="GO" id="GO:0007165">
    <property type="term" value="P:signal transduction"/>
    <property type="evidence" value="ECO:0007669"/>
    <property type="project" value="UniProtKB-KW"/>
</dbReference>
<organism evidence="11 12">
    <name type="scientific">Treponema brennaborense (strain DSM 12168 / CIP 105900 / DD5/3)</name>
    <dbReference type="NCBI Taxonomy" id="906968"/>
    <lineage>
        <taxon>Bacteria</taxon>
        <taxon>Pseudomonadati</taxon>
        <taxon>Spirochaetota</taxon>
        <taxon>Spirochaetia</taxon>
        <taxon>Spirochaetales</taxon>
        <taxon>Treponemataceae</taxon>
        <taxon>Treponema</taxon>
    </lineage>
</organism>
<keyword evidence="2" id="KW-1003">Cell membrane</keyword>
<dbReference type="PRINTS" id="PR00260">
    <property type="entry name" value="CHEMTRNSDUCR"/>
</dbReference>
<dbReference type="Gene3D" id="3.30.450.20">
    <property type="entry name" value="PAS domain"/>
    <property type="match status" value="2"/>
</dbReference>
<evidence type="ECO:0000256" key="5">
    <source>
        <dbReference type="ARBA" id="ARBA00022989"/>
    </source>
</evidence>
<keyword evidence="3" id="KW-0145">Chemotaxis</keyword>
<dbReference type="PANTHER" id="PTHR32089:SF112">
    <property type="entry name" value="LYSOZYME-LIKE PROTEIN-RELATED"/>
    <property type="match status" value="1"/>
</dbReference>
<dbReference type="KEGG" id="tbe:Trebr_0514"/>
<evidence type="ECO:0000256" key="6">
    <source>
        <dbReference type="ARBA" id="ARBA00023136"/>
    </source>
</evidence>
<keyword evidence="6" id="KW-0472">Membrane</keyword>
<dbReference type="Proteomes" id="UP000006546">
    <property type="component" value="Chromosome"/>
</dbReference>
<dbReference type="eggNOG" id="COG4191">
    <property type="taxonomic scope" value="Bacteria"/>
</dbReference>
<evidence type="ECO:0000313" key="11">
    <source>
        <dbReference type="EMBL" id="AEE15957.1"/>
    </source>
</evidence>
<keyword evidence="5" id="KW-1133">Transmembrane helix</keyword>
<comment type="subcellular location">
    <subcellularLocation>
        <location evidence="1">Cell membrane</location>
        <topology evidence="1">Multi-pass membrane protein</topology>
    </subcellularLocation>
</comment>
<keyword evidence="4" id="KW-0812">Transmembrane</keyword>
<dbReference type="Pfam" id="PF02743">
    <property type="entry name" value="dCache_1"/>
    <property type="match status" value="1"/>
</dbReference>
<dbReference type="Gene3D" id="6.10.250.3200">
    <property type="match status" value="1"/>
</dbReference>
<evidence type="ECO:0000256" key="1">
    <source>
        <dbReference type="ARBA" id="ARBA00004651"/>
    </source>
</evidence>
<evidence type="ECO:0000256" key="4">
    <source>
        <dbReference type="ARBA" id="ARBA00022692"/>
    </source>
</evidence>
<evidence type="ECO:0000313" key="12">
    <source>
        <dbReference type="Proteomes" id="UP000006546"/>
    </source>
</evidence>
<keyword evidence="12" id="KW-1185">Reference proteome</keyword>
<evidence type="ECO:0000259" key="10">
    <source>
        <dbReference type="PROSITE" id="PS50111"/>
    </source>
</evidence>
<dbReference type="RefSeq" id="WP_013757676.1">
    <property type="nucleotide sequence ID" value="NC_015500.1"/>
</dbReference>
<dbReference type="SUPFAM" id="SSF58104">
    <property type="entry name" value="Methyl-accepting chemotaxis protein (MCP) signaling domain"/>
    <property type="match status" value="1"/>
</dbReference>
<evidence type="ECO:0000256" key="8">
    <source>
        <dbReference type="ARBA" id="ARBA00029447"/>
    </source>
</evidence>
<dbReference type="HOGENOM" id="CLU_047366_0_0_12"/>
<dbReference type="InterPro" id="IPR029151">
    <property type="entry name" value="Sensor-like_sf"/>
</dbReference>
<comment type="similarity">
    <text evidence="8">Belongs to the methyl-accepting chemotaxis (MCP) protein family.</text>
</comment>
<dbReference type="GO" id="GO:0006935">
    <property type="term" value="P:chemotaxis"/>
    <property type="evidence" value="ECO:0007669"/>
    <property type="project" value="UniProtKB-KW"/>
</dbReference>
<name>F4LPE6_TREBD</name>
<evidence type="ECO:0000256" key="3">
    <source>
        <dbReference type="ARBA" id="ARBA00022500"/>
    </source>
</evidence>
<proteinExistence type="inferred from homology"/>
<evidence type="ECO:0000256" key="2">
    <source>
        <dbReference type="ARBA" id="ARBA00022475"/>
    </source>
</evidence>
<evidence type="ECO:0000256" key="7">
    <source>
        <dbReference type="ARBA" id="ARBA00023224"/>
    </source>
</evidence>
<dbReference type="EMBL" id="CP002696">
    <property type="protein sequence ID" value="AEE15957.1"/>
    <property type="molecule type" value="Genomic_DNA"/>
</dbReference>
<evidence type="ECO:0000256" key="9">
    <source>
        <dbReference type="PROSITE-ProRule" id="PRU00284"/>
    </source>
</evidence>
<dbReference type="InterPro" id="IPR004090">
    <property type="entry name" value="Chemotax_Me-accpt_rcpt"/>
</dbReference>
<dbReference type="CDD" id="cd12914">
    <property type="entry name" value="PDC1_DGC_like"/>
    <property type="match status" value="1"/>
</dbReference>
<dbReference type="STRING" id="906968.Trebr_0514"/>
<sequence length="337" mass="37234">MALKTSNKKTEMSALFQTLIQNYGSLRAALDTIYQLSQNIRLLSFNSSVEAARAGQAGRGFRIIAGEIKKFSEKSDESNKLCGDVVNTIEGGMQQLIGVRTADMAFDLIDKIDRNLFERNCDVQAWATFGKIISALESPSAASLQSAREILSNLVKIYEVYLDIVLCDLSGKVVCTGVTSVLEGTDVSEREWFRRTVESGKVYVTDMYHSATLNAQTVAYSCPVCSLSGQLLGVISTRFNWKFIYDIVDKAMIGRDGEIYVVNKQGTVIASKNKGDVLNKSLSALPAMTRLQNGTDYGYDIDAQKDGKLAVFGFARTQGYNAYRGKDWSVIVREIYQ</sequence>
<dbReference type="GO" id="GO:0005886">
    <property type="term" value="C:plasma membrane"/>
    <property type="evidence" value="ECO:0007669"/>
    <property type="project" value="UniProtKB-SubCell"/>
</dbReference>
<gene>
    <name evidence="11" type="ordered locus">Trebr_0514</name>
</gene>
<dbReference type="AlphaFoldDB" id="F4LPE6"/>
<reference evidence="12" key="1">
    <citation type="submission" date="2011-04" db="EMBL/GenBank/DDBJ databases">
        <title>The complete genome of Treponema brennaborense DSM 12168.</title>
        <authorList>
            <person name="Lucas S."/>
            <person name="Han J."/>
            <person name="Lapidus A."/>
            <person name="Bruce D."/>
            <person name="Goodwin L."/>
            <person name="Pitluck S."/>
            <person name="Peters L."/>
            <person name="Kyrpides N."/>
            <person name="Mavromatis K."/>
            <person name="Ivanova N."/>
            <person name="Mikhailova N."/>
            <person name="Pagani I."/>
            <person name="Teshima H."/>
            <person name="Detter J.C."/>
            <person name="Tapia R."/>
            <person name="Han C."/>
            <person name="Land M."/>
            <person name="Hauser L."/>
            <person name="Markowitz V."/>
            <person name="Cheng J.-F."/>
            <person name="Hugenholtz P."/>
            <person name="Woyke T."/>
            <person name="Wu D."/>
            <person name="Gronow S."/>
            <person name="Wellnitz S."/>
            <person name="Brambilla E."/>
            <person name="Klenk H.-P."/>
            <person name="Eisen J.A."/>
        </authorList>
    </citation>
    <scope>NUCLEOTIDE SEQUENCE [LARGE SCALE GENOMIC DNA]</scope>
    <source>
        <strain evidence="12">DSM 12168 / CIP 105900 / DD5/3</strain>
    </source>
</reference>
<protein>
    <submittedName>
        <fullName evidence="11">Cache domain protein</fullName>
    </submittedName>
</protein>
<dbReference type="PANTHER" id="PTHR32089">
    <property type="entry name" value="METHYL-ACCEPTING CHEMOTAXIS PROTEIN MCPB"/>
    <property type="match status" value="1"/>
</dbReference>
<dbReference type="PROSITE" id="PS50111">
    <property type="entry name" value="CHEMOTAXIS_TRANSDUC_2"/>
    <property type="match status" value="1"/>
</dbReference>
<dbReference type="Pfam" id="PF00015">
    <property type="entry name" value="MCPsignal"/>
    <property type="match status" value="1"/>
</dbReference>
<accession>F4LPE6</accession>
<feature type="domain" description="Methyl-accepting transducer" evidence="10">
    <location>
        <begin position="1"/>
        <end position="90"/>
    </location>
</feature>